<gene>
    <name evidence="1" type="ORF">PTRG_04281</name>
</gene>
<dbReference type="Proteomes" id="UP000001471">
    <property type="component" value="Unassembled WGS sequence"/>
</dbReference>
<dbReference type="EMBL" id="DS231617">
    <property type="protein sequence ID" value="EDU47119.1"/>
    <property type="molecule type" value="Genomic_DNA"/>
</dbReference>
<dbReference type="RefSeq" id="XP_001934614.2">
    <property type="nucleotide sequence ID" value="XM_001934579.2"/>
</dbReference>
<dbReference type="AlphaFoldDB" id="B2W1E6"/>
<sequence length="306" mass="34805">MVLDNYDSVDAVITDTSSELSSILSNPSELLSDRNKEKKRRRDTSTVARTLIDVEDDDTDMGATCHSLRVDQEKEDSDNQDDDEVAQTSLMETYIFALCDLQYDNNPTDRPHWLTGCNGLEPRCYGDPRWNLRSFLGTLDASRSYVNNKPNLSSSSNTILLPGIGILCAAPYTGLNKPLPHPSLTSLEDHEVLTRFWVNEIERLEYLRSKRCPPEGQPTDGKWHYKHYGETIEVRRPALSGIGTPRTVYARGCWEYVVRGKKVWRGLDEWPMTLEGETLGWGTGVLQDHNKEERLRAEQLPKGEEE</sequence>
<accession>B2W1E6</accession>
<evidence type="ECO:0000313" key="1">
    <source>
        <dbReference type="EMBL" id="EDU47119.1"/>
    </source>
</evidence>
<dbReference type="GeneID" id="6342519"/>
<proteinExistence type="predicted"/>
<reference evidence="2" key="1">
    <citation type="journal article" date="2013" name="G3 (Bethesda)">
        <title>Comparative genomics of a plant-pathogenic fungus, Pyrenophora tritici-repentis, reveals transduplication and the impact of repeat elements on pathogenicity and population divergence.</title>
        <authorList>
            <person name="Manning V.A."/>
            <person name="Pandelova I."/>
            <person name="Dhillon B."/>
            <person name="Wilhelm L.J."/>
            <person name="Goodwin S.B."/>
            <person name="Berlin A.M."/>
            <person name="Figueroa M."/>
            <person name="Freitag M."/>
            <person name="Hane J.K."/>
            <person name="Henrissat B."/>
            <person name="Holman W.H."/>
            <person name="Kodira C.D."/>
            <person name="Martin J."/>
            <person name="Oliver R.P."/>
            <person name="Robbertse B."/>
            <person name="Schackwitz W."/>
            <person name="Schwartz D.C."/>
            <person name="Spatafora J.W."/>
            <person name="Turgeon B.G."/>
            <person name="Yandava C."/>
            <person name="Young S."/>
            <person name="Zhou S."/>
            <person name="Zeng Q."/>
            <person name="Grigoriev I.V."/>
            <person name="Ma L.-J."/>
            <person name="Ciuffetti L.M."/>
        </authorList>
    </citation>
    <scope>NUCLEOTIDE SEQUENCE [LARGE SCALE GENOMIC DNA]</scope>
    <source>
        <strain evidence="2">Pt-1C-BFP</strain>
    </source>
</reference>
<dbReference type="HOGENOM" id="CLU_909571_0_0_1"/>
<dbReference type="OrthoDB" id="3801045at2759"/>
<protein>
    <submittedName>
        <fullName evidence="1">Uncharacterized protein</fullName>
    </submittedName>
</protein>
<organism evidence="1 2">
    <name type="scientific">Pyrenophora tritici-repentis (strain Pt-1C-BFP)</name>
    <name type="common">Wheat tan spot fungus</name>
    <name type="synonym">Drechslera tritici-repentis</name>
    <dbReference type="NCBI Taxonomy" id="426418"/>
    <lineage>
        <taxon>Eukaryota</taxon>
        <taxon>Fungi</taxon>
        <taxon>Dikarya</taxon>
        <taxon>Ascomycota</taxon>
        <taxon>Pezizomycotina</taxon>
        <taxon>Dothideomycetes</taxon>
        <taxon>Pleosporomycetidae</taxon>
        <taxon>Pleosporales</taxon>
        <taxon>Pleosporineae</taxon>
        <taxon>Pleosporaceae</taxon>
        <taxon>Pyrenophora</taxon>
    </lineage>
</organism>
<name>B2W1E6_PYRTR</name>
<dbReference type="KEGG" id="ptrr:6342519"/>
<evidence type="ECO:0000313" key="2">
    <source>
        <dbReference type="Proteomes" id="UP000001471"/>
    </source>
</evidence>
<dbReference type="InParanoid" id="B2W1E6"/>